<dbReference type="EMBL" id="CM004389">
    <property type="protein sequence ID" value="OAY55599.1"/>
    <property type="molecule type" value="Genomic_DNA"/>
</dbReference>
<dbReference type="Gene3D" id="2.60.120.330">
    <property type="entry name" value="B-lactam Antibiotic, Isopenicillin N Synthase, Chain"/>
    <property type="match status" value="1"/>
</dbReference>
<dbReference type="Gramene" id="Manes.03G166201.1.v8.1">
    <property type="protein sequence ID" value="Manes.03G166201.1.v8.1.CDS"/>
    <property type="gene ID" value="Manes.03G166201.v8.1"/>
</dbReference>
<comment type="caution">
    <text evidence="8">The sequence shown here is derived from an EMBL/GenBank/DDBJ whole genome shotgun (WGS) entry which is preliminary data.</text>
</comment>
<evidence type="ECO:0000313" key="8">
    <source>
        <dbReference type="EMBL" id="OAY55599.1"/>
    </source>
</evidence>
<evidence type="ECO:0000256" key="4">
    <source>
        <dbReference type="ARBA" id="ARBA00023002"/>
    </source>
</evidence>
<dbReference type="AlphaFoldDB" id="A0A2C9W845"/>
<comment type="similarity">
    <text evidence="2 6">Belongs to the iron/ascorbate-dependent oxidoreductase family.</text>
</comment>
<proteinExistence type="inferred from homology"/>
<dbReference type="STRING" id="3983.A0A2C9W845"/>
<keyword evidence="9" id="KW-1185">Reference proteome</keyword>
<evidence type="ECO:0000256" key="2">
    <source>
        <dbReference type="ARBA" id="ARBA00008056"/>
    </source>
</evidence>
<evidence type="ECO:0000259" key="7">
    <source>
        <dbReference type="PROSITE" id="PS51471"/>
    </source>
</evidence>
<gene>
    <name evidence="8" type="ORF">MANES_03G166201v8</name>
</gene>
<evidence type="ECO:0000256" key="3">
    <source>
        <dbReference type="ARBA" id="ARBA00022723"/>
    </source>
</evidence>
<dbReference type="GO" id="GO:0046872">
    <property type="term" value="F:metal ion binding"/>
    <property type="evidence" value="ECO:0007669"/>
    <property type="project" value="UniProtKB-KW"/>
</dbReference>
<dbReference type="Pfam" id="PF14226">
    <property type="entry name" value="DIOX_N"/>
    <property type="match status" value="1"/>
</dbReference>
<dbReference type="PROSITE" id="PS51471">
    <property type="entry name" value="FE2OG_OXY"/>
    <property type="match status" value="1"/>
</dbReference>
<dbReference type="InterPro" id="IPR027443">
    <property type="entry name" value="IPNS-like_sf"/>
</dbReference>
<keyword evidence="3 6" id="KW-0479">Metal-binding</keyword>
<reference evidence="9" key="1">
    <citation type="journal article" date="2016" name="Nat. Biotechnol.">
        <title>Sequencing wild and cultivated cassava and related species reveals extensive interspecific hybridization and genetic diversity.</title>
        <authorList>
            <person name="Bredeson J.V."/>
            <person name="Lyons J.B."/>
            <person name="Prochnik S.E."/>
            <person name="Wu G.A."/>
            <person name="Ha C.M."/>
            <person name="Edsinger-Gonzales E."/>
            <person name="Grimwood J."/>
            <person name="Schmutz J."/>
            <person name="Rabbi I.Y."/>
            <person name="Egesi C."/>
            <person name="Nauluvula P."/>
            <person name="Lebot V."/>
            <person name="Ndunguru J."/>
            <person name="Mkamilo G."/>
            <person name="Bart R.S."/>
            <person name="Setter T.L."/>
            <person name="Gleadow R.M."/>
            <person name="Kulakow P."/>
            <person name="Ferguson M.E."/>
            <person name="Rounsley S."/>
            <person name="Rokhsar D.S."/>
        </authorList>
    </citation>
    <scope>NUCLEOTIDE SEQUENCE [LARGE SCALE GENOMIC DNA]</scope>
    <source>
        <strain evidence="9">cv. AM560-2</strain>
    </source>
</reference>
<dbReference type="Proteomes" id="UP000091857">
    <property type="component" value="Chromosome 3"/>
</dbReference>
<dbReference type="PANTHER" id="PTHR10209">
    <property type="entry name" value="OXIDOREDUCTASE, 2OG-FE II OXYGENASE FAMILY PROTEIN"/>
    <property type="match status" value="1"/>
</dbReference>
<keyword evidence="4 6" id="KW-0560">Oxidoreductase</keyword>
<evidence type="ECO:0000313" key="9">
    <source>
        <dbReference type="Proteomes" id="UP000091857"/>
    </source>
</evidence>
<accession>A0A2C9W845</accession>
<protein>
    <recommendedName>
        <fullName evidence="7">Fe2OG dioxygenase domain-containing protein</fullName>
    </recommendedName>
</protein>
<evidence type="ECO:0000256" key="6">
    <source>
        <dbReference type="RuleBase" id="RU003682"/>
    </source>
</evidence>
<dbReference type="GO" id="GO:0051213">
    <property type="term" value="F:dioxygenase activity"/>
    <property type="evidence" value="ECO:0007669"/>
    <property type="project" value="UniProtKB-ARBA"/>
</dbReference>
<dbReference type="PANTHER" id="PTHR10209:SF123">
    <property type="entry name" value="FE2OG DIOXYGENASE DOMAIN-CONTAINING PROTEIN"/>
    <property type="match status" value="1"/>
</dbReference>
<dbReference type="FunFam" id="2.60.120.330:FF:000005">
    <property type="entry name" value="1-aminocyclopropane-1-carboxylate oxidase homolog 1"/>
    <property type="match status" value="1"/>
</dbReference>
<dbReference type="Pfam" id="PF03171">
    <property type="entry name" value="2OG-FeII_Oxy"/>
    <property type="match status" value="1"/>
</dbReference>
<evidence type="ECO:0000256" key="1">
    <source>
        <dbReference type="ARBA" id="ARBA00001962"/>
    </source>
</evidence>
<dbReference type="InterPro" id="IPR044861">
    <property type="entry name" value="IPNS-like_FE2OG_OXY"/>
</dbReference>
<organism evidence="8 9">
    <name type="scientific">Manihot esculenta</name>
    <name type="common">Cassava</name>
    <name type="synonym">Jatropha manihot</name>
    <dbReference type="NCBI Taxonomy" id="3983"/>
    <lineage>
        <taxon>Eukaryota</taxon>
        <taxon>Viridiplantae</taxon>
        <taxon>Streptophyta</taxon>
        <taxon>Embryophyta</taxon>
        <taxon>Tracheophyta</taxon>
        <taxon>Spermatophyta</taxon>
        <taxon>Magnoliopsida</taxon>
        <taxon>eudicotyledons</taxon>
        <taxon>Gunneridae</taxon>
        <taxon>Pentapetalae</taxon>
        <taxon>rosids</taxon>
        <taxon>fabids</taxon>
        <taxon>Malpighiales</taxon>
        <taxon>Euphorbiaceae</taxon>
        <taxon>Crotonoideae</taxon>
        <taxon>Manihoteae</taxon>
        <taxon>Manihot</taxon>
    </lineage>
</organism>
<keyword evidence="5 6" id="KW-0408">Iron</keyword>
<sequence>MATSFDKFEAEIHSNYDRRSELKSFDDSKTGVKGLIDAGVAKIPKIFIHDQCKISEKPSAGNNKHSIPVIDLEGVHTDANLRRQIIDQLGEACQEWGFFQLINHGIPGDVLDGMVDGIRQFHEQDTEVKKQFFSRDTKKKVSFNSNFDLYQTKAASWRDSLYCAMAPNPPNPEELPEVCRDITIDYLNKARNLGLTLLELLSEGLGLDSNQLKDLGCAEGIFFTGHYYPACPEPDLTLGINKHSDSGFITILLQDQIGGLQVLHEDQWVDVTPVPGALVVNLGDLLQMMSNDKFKSVYHRVIAKTVGPRISVACFFGTHFEEGTASSARLYGPIKQLLSEDNPPIYRETTVRDYVAQAYTKGLDGITGTGLDYFKL</sequence>
<feature type="domain" description="Fe2OG dioxygenase" evidence="7">
    <location>
        <begin position="217"/>
        <end position="318"/>
    </location>
</feature>
<dbReference type="SUPFAM" id="SSF51197">
    <property type="entry name" value="Clavaminate synthase-like"/>
    <property type="match status" value="1"/>
</dbReference>
<dbReference type="InterPro" id="IPR026992">
    <property type="entry name" value="DIOX_N"/>
</dbReference>
<name>A0A2C9W845_MANES</name>
<dbReference type="InterPro" id="IPR005123">
    <property type="entry name" value="Oxoglu/Fe-dep_dioxygenase_dom"/>
</dbReference>
<evidence type="ECO:0000256" key="5">
    <source>
        <dbReference type="ARBA" id="ARBA00023004"/>
    </source>
</evidence>
<comment type="cofactor">
    <cofactor evidence="1">
        <name>Fe cation</name>
        <dbReference type="ChEBI" id="CHEBI:24875"/>
    </cofactor>
</comment>